<evidence type="ECO:0000256" key="1">
    <source>
        <dbReference type="SAM" id="MobiDB-lite"/>
    </source>
</evidence>
<protein>
    <recommendedName>
        <fullName evidence="5">DUF3179 domain-containing protein</fullName>
    </recommendedName>
</protein>
<keyword evidence="2" id="KW-0732">Signal</keyword>
<feature type="signal peptide" evidence="2">
    <location>
        <begin position="1"/>
        <end position="19"/>
    </location>
</feature>
<dbReference type="Proteomes" id="UP001497527">
    <property type="component" value="Unassembled WGS sequence"/>
</dbReference>
<feature type="region of interest" description="Disordered" evidence="1">
    <location>
        <begin position="19"/>
        <end position="43"/>
    </location>
</feature>
<dbReference type="Pfam" id="PF11376">
    <property type="entry name" value="DUF3179"/>
    <property type="match status" value="1"/>
</dbReference>
<organism evidence="3 4">
    <name type="scientific">Tenacibaculum polynesiense</name>
    <dbReference type="NCBI Taxonomy" id="3137857"/>
    <lineage>
        <taxon>Bacteria</taxon>
        <taxon>Pseudomonadati</taxon>
        <taxon>Bacteroidota</taxon>
        <taxon>Flavobacteriia</taxon>
        <taxon>Flavobacteriales</taxon>
        <taxon>Flavobacteriaceae</taxon>
        <taxon>Tenacibaculum</taxon>
    </lineage>
</organism>
<dbReference type="InterPro" id="IPR021516">
    <property type="entry name" value="DUF3179"/>
</dbReference>
<evidence type="ECO:0008006" key="5">
    <source>
        <dbReference type="Google" id="ProtNLM"/>
    </source>
</evidence>
<sequence>MRFLVLFLTVLICSCSSSNEEFTPNNNSNNGSGSGAGSGTNSGNNSGNTANQWIVSVSQIIDAGPGKDGIPSLDTPVFIDINTQSYLNDDDLIVGITINGKSKAYPYKILNYHEVVNDIVGGSNLTISHCPLTGTSFGWSRIINGEVTTFGVSGLLYNSNLILYDRKTDSNWFQMGEICANGELRGRIPTGVKVIETTLGEWKKFYPNSEVLSKEQGFSKPYDKYPYRGYLEDDDLLLFPVSPINDRLPKKERVFAVITGATSKVYRRESFGEGLAKKDVYKGEKLLIVGNKDLITCFQLNESQEDLVFEYTEEGEGVMFKDNEGNKWSPFGLALEGPRKGTILRPKKSLMTFWFAVAAFFPEPILDD</sequence>
<proteinExistence type="predicted"/>
<evidence type="ECO:0000256" key="2">
    <source>
        <dbReference type="SAM" id="SignalP"/>
    </source>
</evidence>
<dbReference type="PROSITE" id="PS51257">
    <property type="entry name" value="PROKAR_LIPOPROTEIN"/>
    <property type="match status" value="1"/>
</dbReference>
<name>A0ABP1F1U3_9FLAO</name>
<evidence type="ECO:0000313" key="3">
    <source>
        <dbReference type="EMBL" id="CAL2103455.1"/>
    </source>
</evidence>
<feature type="chain" id="PRO_5047518834" description="DUF3179 domain-containing protein" evidence="2">
    <location>
        <begin position="20"/>
        <end position="368"/>
    </location>
</feature>
<accession>A0ABP1F1U3</accession>
<dbReference type="EMBL" id="CAXJIO010000013">
    <property type="protein sequence ID" value="CAL2103455.1"/>
    <property type="molecule type" value="Genomic_DNA"/>
</dbReference>
<dbReference type="RefSeq" id="WP_348717662.1">
    <property type="nucleotide sequence ID" value="NZ_CAXJIO010000013.1"/>
</dbReference>
<comment type="caution">
    <text evidence="3">The sequence shown here is derived from an EMBL/GenBank/DDBJ whole genome shotgun (WGS) entry which is preliminary data.</text>
</comment>
<gene>
    <name evidence="3" type="ORF">T190423A01A_40048</name>
</gene>
<reference evidence="3 4" key="1">
    <citation type="submission" date="2024-05" db="EMBL/GenBank/DDBJ databases">
        <authorList>
            <person name="Duchaud E."/>
        </authorList>
    </citation>
    <scope>NUCLEOTIDE SEQUENCE [LARGE SCALE GENOMIC DNA]</scope>
    <source>
        <strain evidence="3">Ena-SAMPLE-TAB-13-05-2024-13:56:06:370-140308</strain>
    </source>
</reference>
<keyword evidence="4" id="KW-1185">Reference proteome</keyword>
<evidence type="ECO:0000313" key="4">
    <source>
        <dbReference type="Proteomes" id="UP001497527"/>
    </source>
</evidence>